<dbReference type="SUPFAM" id="SSF52172">
    <property type="entry name" value="CheY-like"/>
    <property type="match status" value="1"/>
</dbReference>
<dbReference type="RefSeq" id="WP_309727954.1">
    <property type="nucleotide sequence ID" value="NZ_JAVDQA010000004.1"/>
</dbReference>
<evidence type="ECO:0000256" key="1">
    <source>
        <dbReference type="PROSITE-ProRule" id="PRU00169"/>
    </source>
</evidence>
<keyword evidence="3" id="KW-0238">DNA-binding</keyword>
<evidence type="ECO:0000313" key="4">
    <source>
        <dbReference type="Proteomes" id="UP001257659"/>
    </source>
</evidence>
<comment type="caution">
    <text evidence="3">The sequence shown here is derived from an EMBL/GenBank/DDBJ whole genome shotgun (WGS) entry which is preliminary data.</text>
</comment>
<gene>
    <name evidence="3" type="ORF">GGR31_001645</name>
</gene>
<name>A0ABU1K5V3_9FLAO</name>
<dbReference type="GO" id="GO:0003677">
    <property type="term" value="F:DNA binding"/>
    <property type="evidence" value="ECO:0007669"/>
    <property type="project" value="UniProtKB-KW"/>
</dbReference>
<dbReference type="Proteomes" id="UP001257659">
    <property type="component" value="Unassembled WGS sequence"/>
</dbReference>
<dbReference type="PROSITE" id="PS50110">
    <property type="entry name" value="RESPONSE_REGULATORY"/>
    <property type="match status" value="1"/>
</dbReference>
<feature type="domain" description="Response regulatory" evidence="2">
    <location>
        <begin position="6"/>
        <end position="134"/>
    </location>
</feature>
<dbReference type="InterPro" id="IPR011006">
    <property type="entry name" value="CheY-like_superfamily"/>
</dbReference>
<evidence type="ECO:0000259" key="2">
    <source>
        <dbReference type="PROSITE" id="PS50110"/>
    </source>
</evidence>
<dbReference type="Pfam" id="PF00072">
    <property type="entry name" value="Response_reg"/>
    <property type="match status" value="1"/>
</dbReference>
<keyword evidence="1" id="KW-0597">Phosphoprotein</keyword>
<organism evidence="3 4">
    <name type="scientific">Mesonia maritima</name>
    <dbReference type="NCBI Taxonomy" id="1793873"/>
    <lineage>
        <taxon>Bacteria</taxon>
        <taxon>Pseudomonadati</taxon>
        <taxon>Bacteroidota</taxon>
        <taxon>Flavobacteriia</taxon>
        <taxon>Flavobacteriales</taxon>
        <taxon>Flavobacteriaceae</taxon>
        <taxon>Mesonia</taxon>
    </lineage>
</organism>
<evidence type="ECO:0000313" key="3">
    <source>
        <dbReference type="EMBL" id="MDR6300998.1"/>
    </source>
</evidence>
<sequence length="223" mass="25453">MSKIKKVLVAEDISIINAGVEQALQEQEIDNISFVQYCDDAYLHLKKAVQEENAFDLLITDLSFSEDYRKGNLNEGVDLIKKIREEKIPIKILVFSIENRREFVKNIIETESVEAFVSKGRNDKKDLIEAIQALKQNKKYISPQLKTRLQQKNAIEIDNYDVNLLTYLADGKNQAEISKCFKAENISPSSISAIEKRINTLKIYFRAKNSVNLIAKAKDIGII</sequence>
<proteinExistence type="predicted"/>
<dbReference type="Gene3D" id="3.40.50.2300">
    <property type="match status" value="1"/>
</dbReference>
<feature type="modified residue" description="4-aspartylphosphate" evidence="1">
    <location>
        <position position="61"/>
    </location>
</feature>
<dbReference type="InterPro" id="IPR001789">
    <property type="entry name" value="Sig_transdc_resp-reg_receiver"/>
</dbReference>
<reference evidence="3 4" key="1">
    <citation type="submission" date="2023-07" db="EMBL/GenBank/DDBJ databases">
        <title>Genomic Encyclopedia of Type Strains, Phase IV (KMG-IV): sequencing the most valuable type-strain genomes for metagenomic binning, comparative biology and taxonomic classification.</title>
        <authorList>
            <person name="Goeker M."/>
        </authorList>
    </citation>
    <scope>NUCLEOTIDE SEQUENCE [LARGE SCALE GENOMIC DNA]</scope>
    <source>
        <strain evidence="3 4">DSM 102814</strain>
    </source>
</reference>
<accession>A0ABU1K5V3</accession>
<protein>
    <submittedName>
        <fullName evidence="3">DNA-binding NarL/FixJ family response regulator</fullName>
    </submittedName>
</protein>
<dbReference type="EMBL" id="JAVDQA010000004">
    <property type="protein sequence ID" value="MDR6300998.1"/>
    <property type="molecule type" value="Genomic_DNA"/>
</dbReference>
<keyword evidence="4" id="KW-1185">Reference proteome</keyword>